<organism evidence="2 3">
    <name type="scientific">Candidatus Enterococcus lowellii</name>
    <dbReference type="NCBI Taxonomy" id="2230877"/>
    <lineage>
        <taxon>Bacteria</taxon>
        <taxon>Bacillati</taxon>
        <taxon>Bacillota</taxon>
        <taxon>Bacilli</taxon>
        <taxon>Lactobacillales</taxon>
        <taxon>Enterococcaceae</taxon>
        <taxon>Enterococcus</taxon>
    </lineage>
</organism>
<feature type="transmembrane region" description="Helical" evidence="1">
    <location>
        <begin position="29"/>
        <end position="48"/>
    </location>
</feature>
<reference evidence="2 3" key="1">
    <citation type="submission" date="2024-03" db="EMBL/GenBank/DDBJ databases">
        <title>The Genome Sequence of Enterococcus sp. DIV2402.</title>
        <authorList>
            <consortium name="The Broad Institute Genomics Platform"/>
            <consortium name="The Broad Institute Microbial Omics Core"/>
            <consortium name="The Broad Institute Genomic Center for Infectious Diseases"/>
            <person name="Earl A."/>
            <person name="Manson A."/>
            <person name="Gilmore M."/>
            <person name="Schwartman J."/>
            <person name="Shea T."/>
            <person name="Abouelleil A."/>
            <person name="Cao P."/>
            <person name="Chapman S."/>
            <person name="Cusick C."/>
            <person name="Young S."/>
            <person name="Neafsey D."/>
            <person name="Nusbaum C."/>
            <person name="Birren B."/>
        </authorList>
    </citation>
    <scope>NUCLEOTIDE SEQUENCE [LARGE SCALE GENOMIC DNA]</scope>
    <source>
        <strain evidence="2 3">DIV2402</strain>
    </source>
</reference>
<keyword evidence="1" id="KW-0472">Membrane</keyword>
<dbReference type="RefSeq" id="WP_207940417.1">
    <property type="nucleotide sequence ID" value="NZ_CP147251.1"/>
</dbReference>
<name>A0ABZ2SPK6_9ENTE</name>
<proteinExistence type="predicted"/>
<keyword evidence="1" id="KW-1133">Transmembrane helix</keyword>
<protein>
    <submittedName>
        <fullName evidence="2">Uncharacterized protein</fullName>
    </submittedName>
</protein>
<dbReference type="EMBL" id="CP147251">
    <property type="protein sequence ID" value="WYJ77457.1"/>
    <property type="molecule type" value="Genomic_DNA"/>
</dbReference>
<keyword evidence="1" id="KW-0812">Transmembrane</keyword>
<evidence type="ECO:0000256" key="1">
    <source>
        <dbReference type="SAM" id="Phobius"/>
    </source>
</evidence>
<keyword evidence="3" id="KW-1185">Reference proteome</keyword>
<sequence length="250" mass="29709">MFKKSYTWGIYLIFIGYVIYLGITTEMLIAKITFITIGSLVISISCYYEYLKTIYEKMITSLTMETDILLAKKYRQQLLEKDKFKGFKNSVILFDSLLLIDEGNYQECLNHMEKHQRFFRSTIDYLFIYYHHSLICYYFLRDNKRATNQLKKLADFKKMKQKRYSPLFSWEEIDGIRYALAGRNKKSITQFKKVAVKQLNLREQAYLYFMIADCYKELADLSHYGKYRKKAEEVGNTLSLARSSGNEAIQ</sequence>
<gene>
    <name evidence="2" type="ORF">DOK78_002095</name>
</gene>
<evidence type="ECO:0000313" key="2">
    <source>
        <dbReference type="EMBL" id="WYJ77457.1"/>
    </source>
</evidence>
<evidence type="ECO:0000313" key="3">
    <source>
        <dbReference type="Proteomes" id="UP000664701"/>
    </source>
</evidence>
<feature type="transmembrane region" description="Helical" evidence="1">
    <location>
        <begin position="5"/>
        <end position="23"/>
    </location>
</feature>
<dbReference type="Proteomes" id="UP000664701">
    <property type="component" value="Chromosome"/>
</dbReference>
<accession>A0ABZ2SPK6</accession>